<feature type="domain" description="MYND-type" evidence="6">
    <location>
        <begin position="48"/>
        <end position="86"/>
    </location>
</feature>
<dbReference type="STRING" id="667725.A0A0L0GDS4"/>
<evidence type="ECO:0000313" key="7">
    <source>
        <dbReference type="EMBL" id="KNC87054.1"/>
    </source>
</evidence>
<dbReference type="InterPro" id="IPR001214">
    <property type="entry name" value="SET_dom"/>
</dbReference>
<dbReference type="SUPFAM" id="SSF82199">
    <property type="entry name" value="SET domain"/>
    <property type="match status" value="1"/>
</dbReference>
<dbReference type="GO" id="GO:0042054">
    <property type="term" value="F:histone methyltransferase activity"/>
    <property type="evidence" value="ECO:0007669"/>
    <property type="project" value="InterPro"/>
</dbReference>
<dbReference type="InterPro" id="IPR002893">
    <property type="entry name" value="Znf_MYND"/>
</dbReference>
<dbReference type="GO" id="GO:0008270">
    <property type="term" value="F:zinc ion binding"/>
    <property type="evidence" value="ECO:0007669"/>
    <property type="project" value="UniProtKB-KW"/>
</dbReference>
<dbReference type="PROSITE" id="PS50865">
    <property type="entry name" value="ZF_MYND_2"/>
    <property type="match status" value="1"/>
</dbReference>
<accession>A0A0L0GDS4</accession>
<dbReference type="PANTHER" id="PTHR12197">
    <property type="entry name" value="HISTONE-LYSINE N-METHYLTRANSFERASE SMYD"/>
    <property type="match status" value="1"/>
</dbReference>
<dbReference type="OrthoDB" id="265717at2759"/>
<evidence type="ECO:0008006" key="9">
    <source>
        <dbReference type="Google" id="ProtNLM"/>
    </source>
</evidence>
<dbReference type="PANTHER" id="PTHR12197:SF251">
    <property type="entry name" value="EG:BACR7C10.4 PROTEIN"/>
    <property type="match status" value="1"/>
</dbReference>
<dbReference type="GO" id="GO:0005634">
    <property type="term" value="C:nucleus"/>
    <property type="evidence" value="ECO:0007669"/>
    <property type="project" value="TreeGrafter"/>
</dbReference>
<gene>
    <name evidence="7" type="ORF">SARC_00798</name>
</gene>
<evidence type="ECO:0000259" key="5">
    <source>
        <dbReference type="PROSITE" id="PS50280"/>
    </source>
</evidence>
<dbReference type="InterPro" id="IPR011990">
    <property type="entry name" value="TPR-like_helical_dom_sf"/>
</dbReference>
<feature type="domain" description="SET" evidence="5">
    <location>
        <begin position="3"/>
        <end position="236"/>
    </location>
</feature>
<dbReference type="RefSeq" id="XP_014160955.1">
    <property type="nucleotide sequence ID" value="XM_014305480.1"/>
</dbReference>
<keyword evidence="8" id="KW-1185">Reference proteome</keyword>
<evidence type="ECO:0000313" key="8">
    <source>
        <dbReference type="Proteomes" id="UP000054560"/>
    </source>
</evidence>
<evidence type="ECO:0000256" key="2">
    <source>
        <dbReference type="ARBA" id="ARBA00022771"/>
    </source>
</evidence>
<dbReference type="Gene3D" id="1.25.40.10">
    <property type="entry name" value="Tetratricopeptide repeat domain"/>
    <property type="match status" value="1"/>
</dbReference>
<evidence type="ECO:0000256" key="3">
    <source>
        <dbReference type="ARBA" id="ARBA00022833"/>
    </source>
</evidence>
<dbReference type="InterPro" id="IPR046341">
    <property type="entry name" value="SET_dom_sf"/>
</dbReference>
<evidence type="ECO:0000256" key="1">
    <source>
        <dbReference type="ARBA" id="ARBA00022723"/>
    </source>
</evidence>
<evidence type="ECO:0000259" key="6">
    <source>
        <dbReference type="PROSITE" id="PS50865"/>
    </source>
</evidence>
<dbReference type="eggNOG" id="KOG2084">
    <property type="taxonomic scope" value="Eukaryota"/>
</dbReference>
<dbReference type="Gene3D" id="6.10.140.2220">
    <property type="match status" value="1"/>
</dbReference>
<dbReference type="Gene3D" id="2.170.270.10">
    <property type="entry name" value="SET domain"/>
    <property type="match status" value="1"/>
</dbReference>
<dbReference type="Gene3D" id="1.10.220.160">
    <property type="match status" value="1"/>
</dbReference>
<sequence length="467" mass="52282">MSSNWEVSTTSHKGRYIRAKLPLTRGTLVLKSDPFAYTVTNKQKALRCSACLKASEGLRGCGRCKKLYFCNSQCQRRAWPRHKQECKAICASQKVALDAMSIVCHAVWRAAADKKTLFDSDFGVLQSNRRLQSTDDDVAQAPTAMLIRTYLESSGIEASQIPSIGDAMNALSVIKTNSFTILDDEMMECGVGIYPLASNFNHSCDPNVVITFNGFELQARLIRNVHTGDEMTISYIDNAKPREERRNQLRKQYYFNCDCSLCGDTQMDDTHLAFRCQQRVGGNQCDAMVPFDDGKQLVGDDALCSQGHVQSITGDRMNSTAQHLDDKITEAKSVSESDRAIQMCDEVMCTGRKILFKYNTQLTAISSATCDIAINHGRFDKAYDYGMDGTRGLYRILSDGFDPRLGIQCLRMAKLGAHIYTEPNEHLYRRKVEEFAKEAVKILTVTHGASNRLISEARMLVINQIPM</sequence>
<dbReference type="Pfam" id="PF01753">
    <property type="entry name" value="zf-MYND"/>
    <property type="match status" value="1"/>
</dbReference>
<dbReference type="InterPro" id="IPR044420">
    <property type="entry name" value="SMYD3_SET"/>
</dbReference>
<evidence type="ECO:0000256" key="4">
    <source>
        <dbReference type="PROSITE-ProRule" id="PRU00134"/>
    </source>
</evidence>
<dbReference type="InterPro" id="IPR050869">
    <property type="entry name" value="H3K4_H4K5_MeTrfase"/>
</dbReference>
<dbReference type="AlphaFoldDB" id="A0A0L0GDS4"/>
<keyword evidence="2 4" id="KW-0863">Zinc-finger</keyword>
<dbReference type="Pfam" id="PF00856">
    <property type="entry name" value="SET"/>
    <property type="match status" value="1"/>
</dbReference>
<dbReference type="PROSITE" id="PS01360">
    <property type="entry name" value="ZF_MYND_1"/>
    <property type="match status" value="1"/>
</dbReference>
<proteinExistence type="predicted"/>
<dbReference type="GeneID" id="25901302"/>
<dbReference type="EMBL" id="KQ241624">
    <property type="protein sequence ID" value="KNC87054.1"/>
    <property type="molecule type" value="Genomic_DNA"/>
</dbReference>
<keyword evidence="3" id="KW-0862">Zinc</keyword>
<organism evidence="7 8">
    <name type="scientific">Sphaeroforma arctica JP610</name>
    <dbReference type="NCBI Taxonomy" id="667725"/>
    <lineage>
        <taxon>Eukaryota</taxon>
        <taxon>Ichthyosporea</taxon>
        <taxon>Ichthyophonida</taxon>
        <taxon>Sphaeroforma</taxon>
    </lineage>
</organism>
<keyword evidence="1" id="KW-0479">Metal-binding</keyword>
<reference evidence="7 8" key="1">
    <citation type="submission" date="2011-02" db="EMBL/GenBank/DDBJ databases">
        <title>The Genome Sequence of Sphaeroforma arctica JP610.</title>
        <authorList>
            <consortium name="The Broad Institute Genome Sequencing Platform"/>
            <person name="Russ C."/>
            <person name="Cuomo C."/>
            <person name="Young S.K."/>
            <person name="Zeng Q."/>
            <person name="Gargeya S."/>
            <person name="Alvarado L."/>
            <person name="Berlin A."/>
            <person name="Chapman S.B."/>
            <person name="Chen Z."/>
            <person name="Freedman E."/>
            <person name="Gellesch M."/>
            <person name="Goldberg J."/>
            <person name="Griggs A."/>
            <person name="Gujja S."/>
            <person name="Heilman E."/>
            <person name="Heiman D."/>
            <person name="Howarth C."/>
            <person name="Mehta T."/>
            <person name="Neiman D."/>
            <person name="Pearson M."/>
            <person name="Roberts A."/>
            <person name="Saif S."/>
            <person name="Shea T."/>
            <person name="Shenoy N."/>
            <person name="Sisk P."/>
            <person name="Stolte C."/>
            <person name="Sykes S."/>
            <person name="White J."/>
            <person name="Yandava C."/>
            <person name="Burger G."/>
            <person name="Gray M.W."/>
            <person name="Holland P.W.H."/>
            <person name="King N."/>
            <person name="Lang F.B.F."/>
            <person name="Roger A.J."/>
            <person name="Ruiz-Trillo I."/>
            <person name="Haas B."/>
            <person name="Nusbaum C."/>
            <person name="Birren B."/>
        </authorList>
    </citation>
    <scope>NUCLEOTIDE SEQUENCE [LARGE SCALE GENOMIC DNA]</scope>
    <source>
        <strain evidence="7 8">JP610</strain>
    </source>
</reference>
<dbReference type="Proteomes" id="UP000054560">
    <property type="component" value="Unassembled WGS sequence"/>
</dbReference>
<dbReference type="PROSITE" id="PS50280">
    <property type="entry name" value="SET"/>
    <property type="match status" value="1"/>
</dbReference>
<protein>
    <recommendedName>
        <fullName evidence="9">MYND-type domain-containing protein</fullName>
    </recommendedName>
</protein>
<name>A0A0L0GDS4_9EUKA</name>
<dbReference type="CDD" id="cd19203">
    <property type="entry name" value="SET_SMYD3"/>
    <property type="match status" value="1"/>
</dbReference>